<proteinExistence type="predicted"/>
<dbReference type="InterPro" id="IPR036390">
    <property type="entry name" value="WH_DNA-bd_sf"/>
</dbReference>
<dbReference type="Proteomes" id="UP000186292">
    <property type="component" value="Unassembled WGS sequence"/>
</dbReference>
<accession>A0A1N7IXS7</accession>
<dbReference type="PANTHER" id="PTHR30363:SF28">
    <property type="entry name" value="TRANSCRIPTIONAL REGULATORY PROTEIN-RELATED"/>
    <property type="match status" value="1"/>
</dbReference>
<evidence type="ECO:0000313" key="2">
    <source>
        <dbReference type="EMBL" id="SIS41801.1"/>
    </source>
</evidence>
<protein>
    <submittedName>
        <fullName evidence="2">Transcriptional regulator</fullName>
    </submittedName>
</protein>
<dbReference type="STRING" id="1161099.SAMN05444817_102285"/>
<dbReference type="PANTHER" id="PTHR30363">
    <property type="entry name" value="HTH-TYPE TRANSCRIPTIONAL REGULATOR SRLR-RELATED"/>
    <property type="match status" value="1"/>
</dbReference>
<reference evidence="3" key="1">
    <citation type="submission" date="2017-01" db="EMBL/GenBank/DDBJ databases">
        <authorList>
            <person name="Varghese N."/>
            <person name="Submissions S."/>
        </authorList>
    </citation>
    <scope>NUCLEOTIDE SEQUENCE [LARGE SCALE GENOMIC DNA]</scope>
    <source>
        <strain evidence="3">DSM 44531</strain>
    </source>
</reference>
<dbReference type="Gene3D" id="1.10.10.10">
    <property type="entry name" value="Winged helix-like DNA-binding domain superfamily/Winged helix DNA-binding domain"/>
    <property type="match status" value="1"/>
</dbReference>
<keyword evidence="3" id="KW-1185">Reference proteome</keyword>
<organism evidence="2 3">
    <name type="scientific">Corynebacterium appendicis CIP 107643</name>
    <dbReference type="NCBI Taxonomy" id="1161099"/>
    <lineage>
        <taxon>Bacteria</taxon>
        <taxon>Bacillati</taxon>
        <taxon>Actinomycetota</taxon>
        <taxon>Actinomycetes</taxon>
        <taxon>Mycobacteriales</taxon>
        <taxon>Corynebacteriaceae</taxon>
        <taxon>Corynebacterium</taxon>
    </lineage>
</organism>
<sequence length="244" mass="25804">MARAQMGAQRSTDGQTRTRIMDCMLRSGPATAAELAEQVGLSPAGVRRHIDKLLDSDLVEACEAPAQSPAGKPVRGRPAQHYRLTDSGRDHFGSGYDELALAAFAEVKALGGREAVRKLARKRAERLLGVAGSVDKRKVRDAEGVAHAAAEVADAFAAHGYAAETNHVGSGLQLCQHHCPVHAVAVEYPEICEAEHELIAELVGSTVAPLALIANGDGVCTAHISLARSTKLEETQCERSGDDD</sequence>
<dbReference type="AlphaFoldDB" id="A0A1N7IXS7"/>
<dbReference type="InterPro" id="IPR036388">
    <property type="entry name" value="WH-like_DNA-bd_sf"/>
</dbReference>
<dbReference type="CDD" id="cd00090">
    <property type="entry name" value="HTH_ARSR"/>
    <property type="match status" value="1"/>
</dbReference>
<dbReference type="RefSeq" id="WP_076598591.1">
    <property type="nucleotide sequence ID" value="NZ_CP046976.1"/>
</dbReference>
<dbReference type="SUPFAM" id="SSF46785">
    <property type="entry name" value="Winged helix' DNA-binding domain"/>
    <property type="match status" value="1"/>
</dbReference>
<evidence type="ECO:0000256" key="1">
    <source>
        <dbReference type="SAM" id="MobiDB-lite"/>
    </source>
</evidence>
<gene>
    <name evidence="2" type="ORF">SAMN05444817_102285</name>
</gene>
<dbReference type="InterPro" id="IPR011991">
    <property type="entry name" value="ArsR-like_HTH"/>
</dbReference>
<dbReference type="EMBL" id="FTOF01000002">
    <property type="protein sequence ID" value="SIS41801.1"/>
    <property type="molecule type" value="Genomic_DNA"/>
</dbReference>
<dbReference type="InterPro" id="IPR050313">
    <property type="entry name" value="Carb_Metab_HTH_regulators"/>
</dbReference>
<feature type="region of interest" description="Disordered" evidence="1">
    <location>
        <begin position="64"/>
        <end position="88"/>
    </location>
</feature>
<dbReference type="Pfam" id="PF12840">
    <property type="entry name" value="HTH_20"/>
    <property type="match status" value="1"/>
</dbReference>
<evidence type="ECO:0000313" key="3">
    <source>
        <dbReference type="Proteomes" id="UP000186292"/>
    </source>
</evidence>
<name>A0A1N7IXS7_9CORY</name>